<dbReference type="RefSeq" id="WP_326567392.1">
    <property type="nucleotide sequence ID" value="NZ_CP142149.1"/>
</dbReference>
<organism evidence="1 2">
    <name type="scientific">Amycolatopsis rhabdoformis</name>
    <dbReference type="NCBI Taxonomy" id="1448059"/>
    <lineage>
        <taxon>Bacteria</taxon>
        <taxon>Bacillati</taxon>
        <taxon>Actinomycetota</taxon>
        <taxon>Actinomycetes</taxon>
        <taxon>Pseudonocardiales</taxon>
        <taxon>Pseudonocardiaceae</taxon>
        <taxon>Amycolatopsis</taxon>
    </lineage>
</organism>
<sequence length="144" mass="16145">MGWFSPRRNPQDPHQLRIAVHELGHAAVWADAGLTITEIVHSGDDGHCSVEWDPNNLAGYAIGCWGGFEAEDRWLRHHRRGHASRGNAGYDIRNFRHVSNGLDTRLSEGKARSLARAAVGRHWDRITTLAPRLITTGRLTTIRL</sequence>
<proteinExistence type="predicted"/>
<dbReference type="Proteomes" id="UP001330812">
    <property type="component" value="Chromosome"/>
</dbReference>
<accession>A0ABZ1I1X7</accession>
<protein>
    <submittedName>
        <fullName evidence="1">Uncharacterized protein</fullName>
    </submittedName>
</protein>
<gene>
    <name evidence="1" type="ORF">VSH64_36990</name>
</gene>
<dbReference type="EMBL" id="CP142149">
    <property type="protein sequence ID" value="WSE28392.1"/>
    <property type="molecule type" value="Genomic_DNA"/>
</dbReference>
<reference evidence="1 2" key="1">
    <citation type="journal article" date="2015" name="Int. J. Syst. Evol. Microbiol.">
        <title>Amycolatopsis rhabdoformis sp. nov., an actinomycete isolated from a tropical forest soil.</title>
        <authorList>
            <person name="Souza W.R."/>
            <person name="Silva R.E."/>
            <person name="Goodfellow M."/>
            <person name="Busarakam K."/>
            <person name="Figueiro F.S."/>
            <person name="Ferreira D."/>
            <person name="Rodrigues-Filho E."/>
            <person name="Moraes L.A.B."/>
            <person name="Zucchi T.D."/>
        </authorList>
    </citation>
    <scope>NUCLEOTIDE SEQUENCE [LARGE SCALE GENOMIC DNA]</scope>
    <source>
        <strain evidence="1 2">NCIMB 14900</strain>
    </source>
</reference>
<evidence type="ECO:0000313" key="1">
    <source>
        <dbReference type="EMBL" id="WSE28392.1"/>
    </source>
</evidence>
<name>A0ABZ1I1X7_9PSEU</name>
<evidence type="ECO:0000313" key="2">
    <source>
        <dbReference type="Proteomes" id="UP001330812"/>
    </source>
</evidence>
<keyword evidence="2" id="KW-1185">Reference proteome</keyword>